<keyword evidence="3" id="KW-1185">Reference proteome</keyword>
<dbReference type="Proteomes" id="UP000481109">
    <property type="component" value="Unassembled WGS sequence"/>
</dbReference>
<dbReference type="Gene3D" id="1.20.120.450">
    <property type="entry name" value="dinb family like domain"/>
    <property type="match status" value="1"/>
</dbReference>
<dbReference type="InterPro" id="IPR017517">
    <property type="entry name" value="Maleyloyr_isom"/>
</dbReference>
<dbReference type="InterPro" id="IPR017520">
    <property type="entry name" value="CHP03086"/>
</dbReference>
<evidence type="ECO:0000259" key="1">
    <source>
        <dbReference type="Pfam" id="PF11716"/>
    </source>
</evidence>
<organism evidence="2 3">
    <name type="scientific">Streptomyces mesophilus</name>
    <dbReference type="NCBI Taxonomy" id="1775132"/>
    <lineage>
        <taxon>Bacteria</taxon>
        <taxon>Bacillati</taxon>
        <taxon>Actinomycetota</taxon>
        <taxon>Actinomycetes</taxon>
        <taxon>Kitasatosporales</taxon>
        <taxon>Streptomycetaceae</taxon>
        <taxon>Streptomyces</taxon>
    </lineage>
</organism>
<dbReference type="NCBIfam" id="TIGR03083">
    <property type="entry name" value="maleylpyruvate isomerase family mycothiol-dependent enzyme"/>
    <property type="match status" value="1"/>
</dbReference>
<dbReference type="GO" id="GO:0046872">
    <property type="term" value="F:metal ion binding"/>
    <property type="evidence" value="ECO:0007669"/>
    <property type="project" value="InterPro"/>
</dbReference>
<gene>
    <name evidence="2" type="ORF">G6045_27495</name>
</gene>
<dbReference type="EMBL" id="JAAKZW010000146">
    <property type="protein sequence ID" value="NGO79371.1"/>
    <property type="molecule type" value="Genomic_DNA"/>
</dbReference>
<name>A0A6G4XRY6_9ACTN</name>
<dbReference type="InterPro" id="IPR024344">
    <property type="entry name" value="MDMPI_metal-binding"/>
</dbReference>
<comment type="caution">
    <text evidence="2">The sequence shown here is derived from an EMBL/GenBank/DDBJ whole genome shotgun (WGS) entry which is preliminary data.</text>
</comment>
<dbReference type="InterPro" id="IPR034660">
    <property type="entry name" value="DinB/YfiT-like"/>
</dbReference>
<feature type="domain" description="Mycothiol-dependent maleylpyruvate isomerase metal-binding" evidence="1">
    <location>
        <begin position="9"/>
        <end position="130"/>
    </location>
</feature>
<sequence>MTAIDFTEQTRLVGHLADRVTDDQLDAPTPCPGLAVRTLLGHIVGLAAAFRDAARKDLGPAADSAPDVEASDIGPGWRADLAKNLAELAESWRDPAAWEGFTKAGGVDLPAPVAAQVAMNELVLHGWDLARATGQSYRPDAASLKVSYDMVAATPDGPEREGLFGPTVPVPDSAPLLDRVLGLSGRDPDWAPLP</sequence>
<dbReference type="SUPFAM" id="SSF109854">
    <property type="entry name" value="DinB/YfiT-like putative metalloenzymes"/>
    <property type="match status" value="1"/>
</dbReference>
<evidence type="ECO:0000313" key="3">
    <source>
        <dbReference type="Proteomes" id="UP000481109"/>
    </source>
</evidence>
<reference evidence="2 3" key="1">
    <citation type="submission" date="2020-02" db="EMBL/GenBank/DDBJ databases">
        <title>Whole-genome analyses of novel actinobacteria.</title>
        <authorList>
            <person name="Sahin N."/>
            <person name="Tokatli A."/>
        </authorList>
    </citation>
    <scope>NUCLEOTIDE SEQUENCE [LARGE SCALE GENOMIC DNA]</scope>
    <source>
        <strain evidence="2 3">YC504</strain>
    </source>
</reference>
<protein>
    <submittedName>
        <fullName evidence="2">TIGR03086 family protein</fullName>
    </submittedName>
</protein>
<accession>A0A6G4XRY6</accession>
<proteinExistence type="predicted"/>
<evidence type="ECO:0000313" key="2">
    <source>
        <dbReference type="EMBL" id="NGO79371.1"/>
    </source>
</evidence>
<dbReference type="RefSeq" id="WP_165334815.1">
    <property type="nucleotide sequence ID" value="NZ_JAAKZW010000146.1"/>
</dbReference>
<dbReference type="NCBIfam" id="TIGR03086">
    <property type="entry name" value="TIGR03086 family metal-binding protein"/>
    <property type="match status" value="1"/>
</dbReference>
<dbReference type="Pfam" id="PF11716">
    <property type="entry name" value="MDMPI_N"/>
    <property type="match status" value="1"/>
</dbReference>
<dbReference type="AlphaFoldDB" id="A0A6G4XRY6"/>